<dbReference type="SMART" id="SM00115">
    <property type="entry name" value="CASc"/>
    <property type="match status" value="1"/>
</dbReference>
<evidence type="ECO:0000256" key="4">
    <source>
        <dbReference type="ARBA" id="ARBA00022801"/>
    </source>
</evidence>
<dbReference type="CDD" id="cd00032">
    <property type="entry name" value="CASc"/>
    <property type="match status" value="1"/>
</dbReference>
<dbReference type="InterPro" id="IPR033139">
    <property type="entry name" value="Caspase_cys_AS"/>
</dbReference>
<dbReference type="EMBL" id="NIVC01002838">
    <property type="protein sequence ID" value="PAA54930.1"/>
    <property type="molecule type" value="Genomic_DNA"/>
</dbReference>
<dbReference type="Proteomes" id="UP000215902">
    <property type="component" value="Unassembled WGS sequence"/>
</dbReference>
<evidence type="ECO:0008006" key="14">
    <source>
        <dbReference type="Google" id="ProtNLM"/>
    </source>
</evidence>
<dbReference type="PIRSF" id="PIRSF038001">
    <property type="entry name" value="Caspase_ICE"/>
    <property type="match status" value="1"/>
</dbReference>
<keyword evidence="6" id="KW-0865">Zymogen</keyword>
<evidence type="ECO:0000256" key="8">
    <source>
        <dbReference type="RuleBase" id="RU003971"/>
    </source>
</evidence>
<evidence type="ECO:0000256" key="1">
    <source>
        <dbReference type="ARBA" id="ARBA00010134"/>
    </source>
</evidence>
<dbReference type="FunFam" id="3.40.50.1460:FF:000001">
    <property type="entry name" value="Caspase-3 preproprotein"/>
    <property type="match status" value="1"/>
</dbReference>
<dbReference type="PANTHER" id="PTHR10454:SF232">
    <property type="entry name" value="AT03047P-RELATED"/>
    <property type="match status" value="1"/>
</dbReference>
<evidence type="ECO:0000256" key="2">
    <source>
        <dbReference type="ARBA" id="ARBA00022670"/>
    </source>
</evidence>
<feature type="active site" evidence="7">
    <location>
        <position position="222"/>
    </location>
</feature>
<dbReference type="PRINTS" id="PR00376">
    <property type="entry name" value="IL1BCENZYME"/>
</dbReference>
<dbReference type="Gene3D" id="3.40.50.1460">
    <property type="match status" value="1"/>
</dbReference>
<feature type="active site" evidence="7">
    <location>
        <position position="182"/>
    </location>
</feature>
<keyword evidence="5" id="KW-0788">Thiol protease</keyword>
<dbReference type="InterPro" id="IPR029030">
    <property type="entry name" value="Caspase-like_dom_sf"/>
</dbReference>
<reference evidence="12 13" key="1">
    <citation type="submission" date="2017-06" db="EMBL/GenBank/DDBJ databases">
        <title>A platform for efficient transgenesis in Macrostomum lignano, a flatworm model organism for stem cell research.</title>
        <authorList>
            <person name="Berezikov E."/>
        </authorList>
    </citation>
    <scope>NUCLEOTIDE SEQUENCE [LARGE SCALE GENOMIC DNA]</scope>
    <source>
        <strain evidence="12">DV1</strain>
        <tissue evidence="12">Whole organism</tissue>
    </source>
</reference>
<proteinExistence type="inferred from homology"/>
<accession>A0A267E060</accession>
<evidence type="ECO:0000256" key="3">
    <source>
        <dbReference type="ARBA" id="ARBA00022703"/>
    </source>
</evidence>
<evidence type="ECO:0000256" key="5">
    <source>
        <dbReference type="ARBA" id="ARBA00022807"/>
    </source>
</evidence>
<dbReference type="GO" id="GO:0043525">
    <property type="term" value="P:positive regulation of neuron apoptotic process"/>
    <property type="evidence" value="ECO:0007669"/>
    <property type="project" value="TreeGrafter"/>
</dbReference>
<name>A0A267E060_9PLAT</name>
<feature type="non-terminal residue" evidence="12">
    <location>
        <position position="1"/>
    </location>
</feature>
<evidence type="ECO:0000256" key="6">
    <source>
        <dbReference type="ARBA" id="ARBA00023145"/>
    </source>
</evidence>
<dbReference type="GO" id="GO:0005737">
    <property type="term" value="C:cytoplasm"/>
    <property type="evidence" value="ECO:0007669"/>
    <property type="project" value="TreeGrafter"/>
</dbReference>
<evidence type="ECO:0000313" key="12">
    <source>
        <dbReference type="EMBL" id="PAA54930.1"/>
    </source>
</evidence>
<evidence type="ECO:0000256" key="9">
    <source>
        <dbReference type="SAM" id="MobiDB-lite"/>
    </source>
</evidence>
<feature type="compositionally biased region" description="Low complexity" evidence="9">
    <location>
        <begin position="65"/>
        <end position="77"/>
    </location>
</feature>
<dbReference type="AlphaFoldDB" id="A0A267E060"/>
<dbReference type="InterPro" id="IPR002138">
    <property type="entry name" value="Pept_C14_p10"/>
</dbReference>
<dbReference type="PROSITE" id="PS01122">
    <property type="entry name" value="CASPASE_CYS"/>
    <property type="match status" value="1"/>
</dbReference>
<sequence length="354" mass="39208">QMADSSDAAVRPKNEKKRRTERGRSGGFLSIFGCASSKSSSPPPIAKSEQRTKQIAAPPAVNHNSTAAPAAAAAAHSSAGAKEAATVSDQSFDPKHVYNMRHRSRGLALIFNFQQFLPETNLSYRHGSDKDLNNVVASFKRLQFQVHKFSNLYAVEFLSQLKQVSEVNHSDHDAIAIVIMSHGEEGVIFASDGGIPLVEVFEPIRQCPSLVGKPKLFFLQACRGSKFDPGKEQTDSGVEETEPEAFRRALDAADGIKTIQRLPTDADFLICYSVVPGYFSWRNGTHGSWFVQKLTEVLAETDCSKVEFMRVMTRVNRAVAYEFESHTNNPHLDRKKQVPSIVSMLTKELYFPSK</sequence>
<feature type="region of interest" description="Disordered" evidence="9">
    <location>
        <begin position="1"/>
        <end position="77"/>
    </location>
</feature>
<keyword evidence="4" id="KW-0378">Hydrolase</keyword>
<dbReference type="STRING" id="282301.A0A267E060"/>
<dbReference type="InterPro" id="IPR015917">
    <property type="entry name" value="Pept_C14A"/>
</dbReference>
<dbReference type="InterPro" id="IPR002398">
    <property type="entry name" value="Pept_C14"/>
</dbReference>
<dbReference type="Pfam" id="PF00656">
    <property type="entry name" value="Peptidase_C14"/>
    <property type="match status" value="1"/>
</dbReference>
<dbReference type="PROSITE" id="PS50207">
    <property type="entry name" value="CASPASE_P10"/>
    <property type="match status" value="1"/>
</dbReference>
<feature type="domain" description="Caspase family p20" evidence="11">
    <location>
        <begin position="104"/>
        <end position="226"/>
    </location>
</feature>
<keyword evidence="2" id="KW-0645">Protease</keyword>
<comment type="caution">
    <text evidence="12">The sequence shown here is derived from an EMBL/GenBank/DDBJ whole genome shotgun (WGS) entry which is preliminary data.</text>
</comment>
<evidence type="ECO:0000259" key="11">
    <source>
        <dbReference type="PROSITE" id="PS50208"/>
    </source>
</evidence>
<protein>
    <recommendedName>
        <fullName evidence="14">Caspase family p20 domain-containing protein</fullName>
    </recommendedName>
</protein>
<evidence type="ECO:0000256" key="7">
    <source>
        <dbReference type="PIRSR" id="PIRSR038001-1"/>
    </source>
</evidence>
<dbReference type="SUPFAM" id="SSF52129">
    <property type="entry name" value="Caspase-like"/>
    <property type="match status" value="1"/>
</dbReference>
<keyword evidence="13" id="KW-1185">Reference proteome</keyword>
<feature type="domain" description="Caspase family p10" evidence="10">
    <location>
        <begin position="258"/>
        <end position="353"/>
    </location>
</feature>
<dbReference type="GO" id="GO:0004197">
    <property type="term" value="F:cysteine-type endopeptidase activity"/>
    <property type="evidence" value="ECO:0007669"/>
    <property type="project" value="InterPro"/>
</dbReference>
<dbReference type="GO" id="GO:0006915">
    <property type="term" value="P:apoptotic process"/>
    <property type="evidence" value="ECO:0007669"/>
    <property type="project" value="UniProtKB-KW"/>
</dbReference>
<dbReference type="InterPro" id="IPR001309">
    <property type="entry name" value="Pept_C14_p20"/>
</dbReference>
<gene>
    <name evidence="12" type="ORF">BOX15_Mlig033916g1</name>
</gene>
<dbReference type="PROSITE" id="PS50208">
    <property type="entry name" value="CASPASE_P20"/>
    <property type="match status" value="1"/>
</dbReference>
<organism evidence="12 13">
    <name type="scientific">Macrostomum lignano</name>
    <dbReference type="NCBI Taxonomy" id="282301"/>
    <lineage>
        <taxon>Eukaryota</taxon>
        <taxon>Metazoa</taxon>
        <taxon>Spiralia</taxon>
        <taxon>Lophotrochozoa</taxon>
        <taxon>Platyhelminthes</taxon>
        <taxon>Rhabditophora</taxon>
        <taxon>Macrostomorpha</taxon>
        <taxon>Macrostomida</taxon>
        <taxon>Macrostomidae</taxon>
        <taxon>Macrostomum</taxon>
    </lineage>
</organism>
<dbReference type="OrthoDB" id="6116485at2759"/>
<evidence type="ECO:0000259" key="10">
    <source>
        <dbReference type="PROSITE" id="PS50207"/>
    </source>
</evidence>
<dbReference type="PANTHER" id="PTHR10454">
    <property type="entry name" value="CASPASE"/>
    <property type="match status" value="1"/>
</dbReference>
<dbReference type="InterPro" id="IPR011600">
    <property type="entry name" value="Pept_C14_caspase"/>
</dbReference>
<evidence type="ECO:0000313" key="13">
    <source>
        <dbReference type="Proteomes" id="UP000215902"/>
    </source>
</evidence>
<dbReference type="GO" id="GO:0006508">
    <property type="term" value="P:proteolysis"/>
    <property type="evidence" value="ECO:0007669"/>
    <property type="project" value="UniProtKB-KW"/>
</dbReference>
<keyword evidence="3" id="KW-0053">Apoptosis</keyword>
<comment type="similarity">
    <text evidence="1 8">Belongs to the peptidase C14A family.</text>
</comment>